<dbReference type="AlphaFoldDB" id="A0A2T4AGR9"/>
<name>A0A2T4AGR9_TRIHA</name>
<organism evidence="1 2">
    <name type="scientific">Trichoderma harzianum CBS 226.95</name>
    <dbReference type="NCBI Taxonomy" id="983964"/>
    <lineage>
        <taxon>Eukaryota</taxon>
        <taxon>Fungi</taxon>
        <taxon>Dikarya</taxon>
        <taxon>Ascomycota</taxon>
        <taxon>Pezizomycotina</taxon>
        <taxon>Sordariomycetes</taxon>
        <taxon>Hypocreomycetidae</taxon>
        <taxon>Hypocreales</taxon>
        <taxon>Hypocreaceae</taxon>
        <taxon>Trichoderma</taxon>
    </lineage>
</organism>
<dbReference type="Proteomes" id="UP000241690">
    <property type="component" value="Unassembled WGS sequence"/>
</dbReference>
<proteinExistence type="predicted"/>
<evidence type="ECO:0000313" key="2">
    <source>
        <dbReference type="Proteomes" id="UP000241690"/>
    </source>
</evidence>
<dbReference type="RefSeq" id="XP_024775956.1">
    <property type="nucleotide sequence ID" value="XM_024914644.1"/>
</dbReference>
<evidence type="ECO:0000313" key="1">
    <source>
        <dbReference type="EMBL" id="PTB56279.1"/>
    </source>
</evidence>
<reference evidence="1 2" key="1">
    <citation type="submission" date="2016-07" db="EMBL/GenBank/DDBJ databases">
        <title>Multiple horizontal gene transfer events from other fungi enriched the ability of initially mycotrophic Trichoderma (Ascomycota) to feed on dead plant biomass.</title>
        <authorList>
            <consortium name="DOE Joint Genome Institute"/>
            <person name="Aerts A."/>
            <person name="Atanasova L."/>
            <person name="Chenthamara K."/>
            <person name="Zhang J."/>
            <person name="Grujic M."/>
            <person name="Henrissat B."/>
            <person name="Kuo A."/>
            <person name="Salamov A."/>
            <person name="Lipzen A."/>
            <person name="Labutti K."/>
            <person name="Barry K."/>
            <person name="Miao Y."/>
            <person name="Rahimi M.J."/>
            <person name="Shen Q."/>
            <person name="Grigoriev I.V."/>
            <person name="Kubicek C.P."/>
            <person name="Druzhinina I.S."/>
        </authorList>
    </citation>
    <scope>NUCLEOTIDE SEQUENCE [LARGE SCALE GENOMIC DNA]</scope>
    <source>
        <strain evidence="1 2">CBS 226.95</strain>
    </source>
</reference>
<dbReference type="EMBL" id="KZ679678">
    <property type="protein sequence ID" value="PTB56279.1"/>
    <property type="molecule type" value="Genomic_DNA"/>
</dbReference>
<sequence length="159" mass="17662">MGCGYTPAIFRHSHRQVLGLGEYSPTDCLSISLPPAAIVLNWMRMCRCWTDDSIFRCILGPLPLIASAVNRQNNSIAQAGCRSGDALKLSYKTKASTSLSRQALANQIVYRICASCEWVPMRLGFQWQAAGGHGAEMFLMHRLQGKTPSGWIRLRYRGV</sequence>
<gene>
    <name evidence="1" type="ORF">M431DRAFT_371877</name>
</gene>
<keyword evidence="2" id="KW-1185">Reference proteome</keyword>
<dbReference type="GeneID" id="36623210"/>
<accession>A0A2T4AGR9</accession>
<protein>
    <submittedName>
        <fullName evidence="1">Uncharacterized protein</fullName>
    </submittedName>
</protein>